<dbReference type="Proteomes" id="UP000318055">
    <property type="component" value="Chromosome"/>
</dbReference>
<protein>
    <submittedName>
        <fullName evidence="1">Uncharacterized protein</fullName>
    </submittedName>
</protein>
<dbReference type="EMBL" id="CP042239">
    <property type="protein sequence ID" value="QDX27945.1"/>
    <property type="molecule type" value="Genomic_DNA"/>
</dbReference>
<accession>A0A518RKI0</accession>
<dbReference type="RefSeq" id="WP_145849417.1">
    <property type="nucleotide sequence ID" value="NZ_CP042239.1"/>
</dbReference>
<gene>
    <name evidence="1" type="ORF">FPZ54_19300</name>
</gene>
<evidence type="ECO:0000313" key="1">
    <source>
        <dbReference type="EMBL" id="QDX27945.1"/>
    </source>
</evidence>
<keyword evidence="2" id="KW-1185">Reference proteome</keyword>
<dbReference type="KEGG" id="ssua:FPZ54_19300"/>
<evidence type="ECO:0000313" key="2">
    <source>
        <dbReference type="Proteomes" id="UP000318055"/>
    </source>
</evidence>
<reference evidence="1 2" key="1">
    <citation type="submission" date="2019-07" db="EMBL/GenBank/DDBJ databases">
        <title>Sphingomonas alkalisoli sp. nov., isolated from rhizosphere soil of Suaedae salsa.</title>
        <authorList>
            <person name="Zhang H."/>
            <person name="Xu L."/>
            <person name="Zhang J.-X."/>
            <person name="Sun J.-Q."/>
        </authorList>
    </citation>
    <scope>NUCLEOTIDE SEQUENCE [LARGE SCALE GENOMIC DNA]</scope>
    <source>
        <strain evidence="1 2">XS-10</strain>
    </source>
</reference>
<organism evidence="1 2">
    <name type="scientific">Sphingomonas suaedae</name>
    <dbReference type="NCBI Taxonomy" id="2599297"/>
    <lineage>
        <taxon>Bacteria</taxon>
        <taxon>Pseudomonadati</taxon>
        <taxon>Pseudomonadota</taxon>
        <taxon>Alphaproteobacteria</taxon>
        <taxon>Sphingomonadales</taxon>
        <taxon>Sphingomonadaceae</taxon>
        <taxon>Sphingomonas</taxon>
    </lineage>
</organism>
<dbReference type="OrthoDB" id="6705417at2"/>
<dbReference type="AlphaFoldDB" id="A0A518RKI0"/>
<name>A0A518RKI0_9SPHN</name>
<proteinExistence type="predicted"/>
<sequence length="122" mass="12661">MEAKAGLPEFDAKVIDQALEAAQRHGQSLRAETISHETPLADGQLKVSAQCISVTVTNGQVCLNLPLGIGSVCLPVPSWIPNGTAAQACLDICTKWGIPCGVEVTVSVAGQQIIQKGFGCSC</sequence>